<name>M2V1Q8_COCH5</name>
<accession>M2V1Q8</accession>
<dbReference type="Proteomes" id="UP000016936">
    <property type="component" value="Unassembled WGS sequence"/>
</dbReference>
<evidence type="ECO:0000313" key="1">
    <source>
        <dbReference type="EMBL" id="EMD93857.1"/>
    </source>
</evidence>
<reference evidence="1 2" key="1">
    <citation type="journal article" date="2012" name="PLoS Pathog.">
        <title>Diverse lifestyles and strategies of plant pathogenesis encoded in the genomes of eighteen Dothideomycetes fungi.</title>
        <authorList>
            <person name="Ohm R.A."/>
            <person name="Feau N."/>
            <person name="Henrissat B."/>
            <person name="Schoch C.L."/>
            <person name="Horwitz B.A."/>
            <person name="Barry K.W."/>
            <person name="Condon B.J."/>
            <person name="Copeland A.C."/>
            <person name="Dhillon B."/>
            <person name="Glaser F."/>
            <person name="Hesse C.N."/>
            <person name="Kosti I."/>
            <person name="LaButti K."/>
            <person name="Lindquist E.A."/>
            <person name="Lucas S."/>
            <person name="Salamov A.A."/>
            <person name="Bradshaw R.E."/>
            <person name="Ciuffetti L."/>
            <person name="Hamelin R.C."/>
            <person name="Kema G.H.J."/>
            <person name="Lawrence C."/>
            <person name="Scott J.A."/>
            <person name="Spatafora J.W."/>
            <person name="Turgeon B.G."/>
            <person name="de Wit P.J.G.M."/>
            <person name="Zhong S."/>
            <person name="Goodwin S.B."/>
            <person name="Grigoriev I.V."/>
        </authorList>
    </citation>
    <scope>NUCLEOTIDE SEQUENCE [LARGE SCALE GENOMIC DNA]</scope>
    <source>
        <strain evidence="2">C5 / ATCC 48332 / race O</strain>
    </source>
</reference>
<sequence>MPGMAGLANSRRRADIDLRRPMSLPMGASRFLGACRFPSTIIYNLAAISREQSIVSPLTSSES</sequence>
<dbReference type="OrthoDB" id="3659828at2759"/>
<keyword evidence="2" id="KW-1185">Reference proteome</keyword>
<dbReference type="EMBL" id="KB445573">
    <property type="protein sequence ID" value="EMD93857.1"/>
    <property type="molecule type" value="Genomic_DNA"/>
</dbReference>
<protein>
    <submittedName>
        <fullName evidence="1">Uncharacterized protein</fullName>
    </submittedName>
</protein>
<dbReference type="HOGENOM" id="CLU_3013870_0_0_1"/>
<dbReference type="AlphaFoldDB" id="M2V1Q8"/>
<evidence type="ECO:0000313" key="2">
    <source>
        <dbReference type="Proteomes" id="UP000016936"/>
    </source>
</evidence>
<dbReference type="OMA" id="LGACRFP"/>
<reference evidence="2" key="2">
    <citation type="journal article" date="2013" name="PLoS Genet.">
        <title>Comparative genome structure, secondary metabolite, and effector coding capacity across Cochliobolus pathogens.</title>
        <authorList>
            <person name="Condon B.J."/>
            <person name="Leng Y."/>
            <person name="Wu D."/>
            <person name="Bushley K.E."/>
            <person name="Ohm R.A."/>
            <person name="Otillar R."/>
            <person name="Martin J."/>
            <person name="Schackwitz W."/>
            <person name="Grimwood J."/>
            <person name="MohdZainudin N."/>
            <person name="Xue C."/>
            <person name="Wang R."/>
            <person name="Manning V.A."/>
            <person name="Dhillon B."/>
            <person name="Tu Z.J."/>
            <person name="Steffenson B.J."/>
            <person name="Salamov A."/>
            <person name="Sun H."/>
            <person name="Lowry S."/>
            <person name="LaButti K."/>
            <person name="Han J."/>
            <person name="Copeland A."/>
            <person name="Lindquist E."/>
            <person name="Barry K."/>
            <person name="Schmutz J."/>
            <person name="Baker S.E."/>
            <person name="Ciuffetti L.M."/>
            <person name="Grigoriev I.V."/>
            <person name="Zhong S."/>
            <person name="Turgeon B.G."/>
        </authorList>
    </citation>
    <scope>NUCLEOTIDE SEQUENCE [LARGE SCALE GENOMIC DNA]</scope>
    <source>
        <strain evidence="2">C5 / ATCC 48332 / race O</strain>
    </source>
</reference>
<gene>
    <name evidence="1" type="ORF">COCHEDRAFT_1096361</name>
</gene>
<organism evidence="1 2">
    <name type="scientific">Cochliobolus heterostrophus (strain C5 / ATCC 48332 / race O)</name>
    <name type="common">Southern corn leaf blight fungus</name>
    <name type="synonym">Bipolaris maydis</name>
    <dbReference type="NCBI Taxonomy" id="701091"/>
    <lineage>
        <taxon>Eukaryota</taxon>
        <taxon>Fungi</taxon>
        <taxon>Dikarya</taxon>
        <taxon>Ascomycota</taxon>
        <taxon>Pezizomycotina</taxon>
        <taxon>Dothideomycetes</taxon>
        <taxon>Pleosporomycetidae</taxon>
        <taxon>Pleosporales</taxon>
        <taxon>Pleosporineae</taxon>
        <taxon>Pleosporaceae</taxon>
        <taxon>Bipolaris</taxon>
    </lineage>
</organism>
<proteinExistence type="predicted"/>